<dbReference type="PANTHER" id="PTHR35889:SF3">
    <property type="entry name" value="F-BOX DOMAIN-CONTAINING PROTEIN"/>
    <property type="match status" value="1"/>
</dbReference>
<evidence type="ECO:0008006" key="6">
    <source>
        <dbReference type="Google" id="ProtNLM"/>
    </source>
</evidence>
<proteinExistence type="predicted"/>
<feature type="domain" description="DUF1553" evidence="3">
    <location>
        <begin position="298"/>
        <end position="402"/>
    </location>
</feature>
<evidence type="ECO:0000313" key="4">
    <source>
        <dbReference type="EMBL" id="QDU19768.1"/>
    </source>
</evidence>
<name>A0A517XQI3_9BACT</name>
<dbReference type="EMBL" id="CP036273">
    <property type="protein sequence ID" value="QDU19768.1"/>
    <property type="molecule type" value="Genomic_DNA"/>
</dbReference>
<keyword evidence="1" id="KW-0732">Signal</keyword>
<dbReference type="OrthoDB" id="289126at2"/>
<dbReference type="InterPro" id="IPR011444">
    <property type="entry name" value="DUF1549"/>
</dbReference>
<dbReference type="Pfam" id="PF07587">
    <property type="entry name" value="PSD1"/>
    <property type="match status" value="1"/>
</dbReference>
<feature type="chain" id="PRO_5021978555" description="DUF1549 domain-containing protein" evidence="1">
    <location>
        <begin position="21"/>
        <end position="542"/>
    </location>
</feature>
<dbReference type="AlphaFoldDB" id="A0A517XQI3"/>
<dbReference type="Pfam" id="PF07583">
    <property type="entry name" value="PSCyt2"/>
    <property type="match status" value="1"/>
</dbReference>
<keyword evidence="5" id="KW-1185">Reference proteome</keyword>
<dbReference type="Proteomes" id="UP000319576">
    <property type="component" value="Chromosome"/>
</dbReference>
<feature type="signal peptide" evidence="1">
    <location>
        <begin position="1"/>
        <end position="20"/>
    </location>
</feature>
<dbReference type="RefSeq" id="WP_145236242.1">
    <property type="nucleotide sequence ID" value="NZ_CP036273.1"/>
</dbReference>
<evidence type="ECO:0000256" key="1">
    <source>
        <dbReference type="SAM" id="SignalP"/>
    </source>
</evidence>
<evidence type="ECO:0000259" key="3">
    <source>
        <dbReference type="Pfam" id="PF07587"/>
    </source>
</evidence>
<evidence type="ECO:0000259" key="2">
    <source>
        <dbReference type="Pfam" id="PF07583"/>
    </source>
</evidence>
<dbReference type="InterPro" id="IPR022655">
    <property type="entry name" value="DUF1553"/>
</dbReference>
<organism evidence="4 5">
    <name type="scientific">Urbifossiella limnaea</name>
    <dbReference type="NCBI Taxonomy" id="2528023"/>
    <lineage>
        <taxon>Bacteria</taxon>
        <taxon>Pseudomonadati</taxon>
        <taxon>Planctomycetota</taxon>
        <taxon>Planctomycetia</taxon>
        <taxon>Gemmatales</taxon>
        <taxon>Gemmataceae</taxon>
        <taxon>Urbifossiella</taxon>
    </lineage>
</organism>
<gene>
    <name evidence="4" type="ORF">ETAA1_17050</name>
</gene>
<protein>
    <recommendedName>
        <fullName evidence="6">DUF1549 domain-containing protein</fullName>
    </recommendedName>
</protein>
<reference evidence="4 5" key="1">
    <citation type="submission" date="2019-02" db="EMBL/GenBank/DDBJ databases">
        <title>Deep-cultivation of Planctomycetes and their phenomic and genomic characterization uncovers novel biology.</title>
        <authorList>
            <person name="Wiegand S."/>
            <person name="Jogler M."/>
            <person name="Boedeker C."/>
            <person name="Pinto D."/>
            <person name="Vollmers J."/>
            <person name="Rivas-Marin E."/>
            <person name="Kohn T."/>
            <person name="Peeters S.H."/>
            <person name="Heuer A."/>
            <person name="Rast P."/>
            <person name="Oberbeckmann S."/>
            <person name="Bunk B."/>
            <person name="Jeske O."/>
            <person name="Meyerdierks A."/>
            <person name="Storesund J.E."/>
            <person name="Kallscheuer N."/>
            <person name="Luecker S."/>
            <person name="Lage O.M."/>
            <person name="Pohl T."/>
            <person name="Merkel B.J."/>
            <person name="Hornburger P."/>
            <person name="Mueller R.-W."/>
            <person name="Bruemmer F."/>
            <person name="Labrenz M."/>
            <person name="Spormann A.M."/>
            <person name="Op den Camp H."/>
            <person name="Overmann J."/>
            <person name="Amann R."/>
            <person name="Jetten M.S.M."/>
            <person name="Mascher T."/>
            <person name="Medema M.H."/>
            <person name="Devos D.P."/>
            <person name="Kaster A.-K."/>
            <person name="Ovreas L."/>
            <person name="Rohde M."/>
            <person name="Galperin M.Y."/>
            <person name="Jogler C."/>
        </authorList>
    </citation>
    <scope>NUCLEOTIDE SEQUENCE [LARGE SCALE GENOMIC DNA]</scope>
    <source>
        <strain evidence="4 5">ETA_A1</strain>
    </source>
</reference>
<accession>A0A517XQI3</accession>
<evidence type="ECO:0000313" key="5">
    <source>
        <dbReference type="Proteomes" id="UP000319576"/>
    </source>
</evidence>
<feature type="domain" description="DUF1549" evidence="2">
    <location>
        <begin position="36"/>
        <end position="216"/>
    </location>
</feature>
<dbReference type="KEGG" id="uli:ETAA1_17050"/>
<dbReference type="PANTHER" id="PTHR35889">
    <property type="entry name" value="CYCLOINULO-OLIGOSACCHARIDE FRUCTANOTRANSFERASE-RELATED"/>
    <property type="match status" value="1"/>
</dbReference>
<sequence precursor="true">MKACLGWLTAGVLLGLPSHATGQDLLPPGRPISEVIDHYVDARLKQAGVNPAPPAADATLVRRLYLDLVGRIPAAVEARDLAGRTPDRRGLIESLASSPAFARHNANEFDVLLRNRNTDVPSLQPYLLDAFQENRPWDAMFRDLLGTSEQAPPGTPVKARADDFVLKRLKDADALTRDVSSVFFGLNITCAQCHRHPEIKGLTQDYFFGMKAFFAYSYEFQGKLLERQYVKVADFKAKSGEARQVSMMFLSGVKVELYNLPERELVAAVAEETKLIQEKSKEYAKTKALPPPPSQSARKRLAEVALDDTNRERFARSIVNRLWLRFYGHGLVMRVDQMHAENQPSHPELLSWLARDFVAHKYDLKRLITGLVGSRAYARSSEWKGTPPPKDLFAVAPTRPLTPAQWGMSYHIANQPEVFKPDDPVEVRRKKLAEVEKGGGVFPFIEQPFDDFQVGIDEPLRLSNDENMLKAMGGKLIPVLRKLPDTRRQIDEASWAVLSRPATDAEQELFGGYLERRKDRPDEGLRQVIWALFNSPEFRFNH</sequence>